<keyword evidence="2" id="KW-1185">Reference proteome</keyword>
<gene>
    <name evidence="1" type="ORF">PVAP13_3NG140891</name>
</gene>
<sequence length="101" mass="11833">MKLQRIRKLQRKRTLNRMKLFGPYRSADPKKAAICLKKRREVKLLLSKGEDVSHYDDCYLPAMLGPLADGGDPFLRECDYDLLRDLEKRDVRRAPKDVTVE</sequence>
<organism evidence="1 2">
    <name type="scientific">Panicum virgatum</name>
    <name type="common">Blackwell switchgrass</name>
    <dbReference type="NCBI Taxonomy" id="38727"/>
    <lineage>
        <taxon>Eukaryota</taxon>
        <taxon>Viridiplantae</taxon>
        <taxon>Streptophyta</taxon>
        <taxon>Embryophyta</taxon>
        <taxon>Tracheophyta</taxon>
        <taxon>Spermatophyta</taxon>
        <taxon>Magnoliopsida</taxon>
        <taxon>Liliopsida</taxon>
        <taxon>Poales</taxon>
        <taxon>Poaceae</taxon>
        <taxon>PACMAD clade</taxon>
        <taxon>Panicoideae</taxon>
        <taxon>Panicodae</taxon>
        <taxon>Paniceae</taxon>
        <taxon>Panicinae</taxon>
        <taxon>Panicum</taxon>
        <taxon>Panicum sect. Hiantes</taxon>
    </lineage>
</organism>
<dbReference type="EMBL" id="CM029042">
    <property type="protein sequence ID" value="KAG2619259.1"/>
    <property type="molecule type" value="Genomic_DNA"/>
</dbReference>
<dbReference type="Proteomes" id="UP000823388">
    <property type="component" value="Chromosome 3N"/>
</dbReference>
<proteinExistence type="predicted"/>
<comment type="caution">
    <text evidence="1">The sequence shown here is derived from an EMBL/GenBank/DDBJ whole genome shotgun (WGS) entry which is preliminary data.</text>
</comment>
<accession>A0A8T0UFL9</accession>
<dbReference type="AlphaFoldDB" id="A0A8T0UFL9"/>
<reference evidence="1" key="1">
    <citation type="submission" date="2020-05" db="EMBL/GenBank/DDBJ databases">
        <title>WGS assembly of Panicum virgatum.</title>
        <authorList>
            <person name="Lovell J.T."/>
            <person name="Jenkins J."/>
            <person name="Shu S."/>
            <person name="Juenger T.E."/>
            <person name="Schmutz J."/>
        </authorList>
    </citation>
    <scope>NUCLEOTIDE SEQUENCE</scope>
    <source>
        <strain evidence="1">AP13</strain>
    </source>
</reference>
<evidence type="ECO:0000313" key="1">
    <source>
        <dbReference type="EMBL" id="KAG2619259.1"/>
    </source>
</evidence>
<name>A0A8T0UFL9_PANVG</name>
<protein>
    <submittedName>
        <fullName evidence="1">Uncharacterized protein</fullName>
    </submittedName>
</protein>
<evidence type="ECO:0000313" key="2">
    <source>
        <dbReference type="Proteomes" id="UP000823388"/>
    </source>
</evidence>